<organism evidence="6 7">
    <name type="scientific">Candidatus Curtissbacteria bacterium RIFCSPLOWO2_01_FULL_42_26</name>
    <dbReference type="NCBI Taxonomy" id="1797729"/>
    <lineage>
        <taxon>Bacteria</taxon>
        <taxon>Candidatus Curtissiibacteriota</taxon>
    </lineage>
</organism>
<keyword evidence="2 5" id="KW-0812">Transmembrane</keyword>
<evidence type="ECO:0000256" key="5">
    <source>
        <dbReference type="SAM" id="Phobius"/>
    </source>
</evidence>
<accession>A0A1F5I060</accession>
<feature type="transmembrane region" description="Helical" evidence="5">
    <location>
        <begin position="146"/>
        <end position="166"/>
    </location>
</feature>
<evidence type="ECO:0000256" key="3">
    <source>
        <dbReference type="ARBA" id="ARBA00022989"/>
    </source>
</evidence>
<evidence type="ECO:0000256" key="2">
    <source>
        <dbReference type="ARBA" id="ARBA00022692"/>
    </source>
</evidence>
<dbReference type="PANTHER" id="PTHR39157:SF1">
    <property type="entry name" value="DOXX FAMILY PROTEIN"/>
    <property type="match status" value="1"/>
</dbReference>
<dbReference type="Proteomes" id="UP000179227">
    <property type="component" value="Unassembled WGS sequence"/>
</dbReference>
<sequence>MGENKDFVTQIPEPKLSRLLFSDTRFAFVWLIIRLYVGWEWFSAGMDKITNPAWTGDKAGMAVKGFLMGALSKTSGAHPDVSGWYAAFINNFALQHTVGFSYAVAWGEILVGVALILGIFTGIAAFFGAFMNMNYLLAGTVSTNPVLFFLQLFLILGWRVAGWLGLDRFVLPKLGTPWHPGTIFKKE</sequence>
<evidence type="ECO:0000313" key="7">
    <source>
        <dbReference type="Proteomes" id="UP000179227"/>
    </source>
</evidence>
<dbReference type="STRING" id="1797729.A3A60_01680"/>
<dbReference type="GO" id="GO:0016020">
    <property type="term" value="C:membrane"/>
    <property type="evidence" value="ECO:0007669"/>
    <property type="project" value="UniProtKB-SubCell"/>
</dbReference>
<name>A0A1F5I060_9BACT</name>
<dbReference type="AlphaFoldDB" id="A0A1F5I060"/>
<protein>
    <submittedName>
        <fullName evidence="6">DoxX family protein</fullName>
    </submittedName>
</protein>
<evidence type="ECO:0000313" key="6">
    <source>
        <dbReference type="EMBL" id="OGE09619.1"/>
    </source>
</evidence>
<evidence type="ECO:0000256" key="4">
    <source>
        <dbReference type="ARBA" id="ARBA00023136"/>
    </source>
</evidence>
<dbReference type="Pfam" id="PF07681">
    <property type="entry name" value="DoxX"/>
    <property type="match status" value="1"/>
</dbReference>
<evidence type="ECO:0000256" key="1">
    <source>
        <dbReference type="ARBA" id="ARBA00004141"/>
    </source>
</evidence>
<keyword evidence="3 5" id="KW-1133">Transmembrane helix</keyword>
<feature type="transmembrane region" description="Helical" evidence="5">
    <location>
        <begin position="109"/>
        <end position="131"/>
    </location>
</feature>
<dbReference type="InterPro" id="IPR032808">
    <property type="entry name" value="DoxX"/>
</dbReference>
<keyword evidence="4 5" id="KW-0472">Membrane</keyword>
<dbReference type="EMBL" id="MFBS01000018">
    <property type="protein sequence ID" value="OGE09619.1"/>
    <property type="molecule type" value="Genomic_DNA"/>
</dbReference>
<gene>
    <name evidence="6" type="ORF">A3A60_01680</name>
</gene>
<comment type="subcellular location">
    <subcellularLocation>
        <location evidence="1">Membrane</location>
        <topology evidence="1">Multi-pass membrane protein</topology>
    </subcellularLocation>
</comment>
<reference evidence="6 7" key="1">
    <citation type="journal article" date="2016" name="Nat. Commun.">
        <title>Thousands of microbial genomes shed light on interconnected biogeochemical processes in an aquifer system.</title>
        <authorList>
            <person name="Anantharaman K."/>
            <person name="Brown C.T."/>
            <person name="Hug L.A."/>
            <person name="Sharon I."/>
            <person name="Castelle C.J."/>
            <person name="Probst A.J."/>
            <person name="Thomas B.C."/>
            <person name="Singh A."/>
            <person name="Wilkins M.J."/>
            <person name="Karaoz U."/>
            <person name="Brodie E.L."/>
            <person name="Williams K.H."/>
            <person name="Hubbard S.S."/>
            <person name="Banfield J.F."/>
        </authorList>
    </citation>
    <scope>NUCLEOTIDE SEQUENCE [LARGE SCALE GENOMIC DNA]</scope>
</reference>
<dbReference type="PANTHER" id="PTHR39157">
    <property type="entry name" value="INTEGRAL MEMBRANE PROTEIN-RELATED"/>
    <property type="match status" value="1"/>
</dbReference>
<comment type="caution">
    <text evidence="6">The sequence shown here is derived from an EMBL/GenBank/DDBJ whole genome shotgun (WGS) entry which is preliminary data.</text>
</comment>
<proteinExistence type="predicted"/>